<feature type="coiled-coil region" evidence="1">
    <location>
        <begin position="251"/>
        <end position="281"/>
    </location>
</feature>
<comment type="caution">
    <text evidence="2">The sequence shown here is derived from an EMBL/GenBank/DDBJ whole genome shotgun (WGS) entry which is preliminary data.</text>
</comment>
<dbReference type="AlphaFoldDB" id="A0A8S1N1T0"/>
<evidence type="ECO:0000313" key="3">
    <source>
        <dbReference type="Proteomes" id="UP000688137"/>
    </source>
</evidence>
<proteinExistence type="predicted"/>
<accession>A0A8S1N1T0</accession>
<gene>
    <name evidence="2" type="ORF">PPRIM_AZ9-3.1.T0780068</name>
</gene>
<sequence length="665" mass="77148">MSSYIIAGSSDKVDTAECENMANLIRQYYPEISFKIVLKDLTQWEQYADEICRIYGFKQKSNPIIYTMDGCLIGDRNAFISLAESRFGFSDPKLRQGPITPDVNKKIAKQELDLKLKLQRNKKTLIEKIEQQMLIIYSNNIVQPTDGVFKQSFKSGVKEKLKTWYDSLNNLIRTDVKRNLSTDSIYSSSFRNGMKFLYKFDDRLRPIKKLQESHYFEENKETIQESNYVDVEVKEDGKLVIKQILWFSETARFLTLEQEQLQQQLQELAQQKEREQSHKNSIISSDIKRDNNELNDINQSPKATIQTQPIVEQPNEDGEQDIIKNDQIEDFQQIDQQVTDQQQEQINPTIEQQELDQVQSIGGGGAIMDLQEDIETILNNNQEQPDKIDVSELFVHKFRNQYALILHPFPLMDGQMLLCKPIDNHIDDYSCIKRGRINSYKKSSAQSNCEGLYEHQLDIFKSITIQDCEVVTKIINKCDALVVLNILPQDLESFLPLSNGHYSIILRQHAELNKANKKLFKFLNEKKVQVNYKQLMPIEEFILDQRSQCYEVQREVFKLKSLDIQHYFAFPPQILTAESVMDIILKIISIILDYDHTAALKMGFNLLISKHIIFLCPTFSNYDNIDGFKLHLQAFTAMGFLNLPTGSSSINFFDLLQKAQEKVQS</sequence>
<dbReference type="OMA" id="FRNDYAL"/>
<dbReference type="Proteomes" id="UP000688137">
    <property type="component" value="Unassembled WGS sequence"/>
</dbReference>
<name>A0A8S1N1T0_PARPR</name>
<dbReference type="EMBL" id="CAJJDM010000081">
    <property type="protein sequence ID" value="CAD8087177.1"/>
    <property type="molecule type" value="Genomic_DNA"/>
</dbReference>
<evidence type="ECO:0000313" key="2">
    <source>
        <dbReference type="EMBL" id="CAD8087177.1"/>
    </source>
</evidence>
<organism evidence="2 3">
    <name type="scientific">Paramecium primaurelia</name>
    <dbReference type="NCBI Taxonomy" id="5886"/>
    <lineage>
        <taxon>Eukaryota</taxon>
        <taxon>Sar</taxon>
        <taxon>Alveolata</taxon>
        <taxon>Ciliophora</taxon>
        <taxon>Intramacronucleata</taxon>
        <taxon>Oligohymenophorea</taxon>
        <taxon>Peniculida</taxon>
        <taxon>Parameciidae</taxon>
        <taxon>Paramecium</taxon>
    </lineage>
</organism>
<protein>
    <submittedName>
        <fullName evidence="2">Uncharacterized protein</fullName>
    </submittedName>
</protein>
<keyword evidence="3" id="KW-1185">Reference proteome</keyword>
<reference evidence="2" key="1">
    <citation type="submission" date="2021-01" db="EMBL/GenBank/DDBJ databases">
        <authorList>
            <consortium name="Genoscope - CEA"/>
            <person name="William W."/>
        </authorList>
    </citation>
    <scope>NUCLEOTIDE SEQUENCE</scope>
</reference>
<keyword evidence="1" id="KW-0175">Coiled coil</keyword>
<evidence type="ECO:0000256" key="1">
    <source>
        <dbReference type="SAM" id="Coils"/>
    </source>
</evidence>